<name>A0ABW3YB78_9ACTN</name>
<evidence type="ECO:0000256" key="1">
    <source>
        <dbReference type="SAM" id="Phobius"/>
    </source>
</evidence>
<feature type="transmembrane region" description="Helical" evidence="1">
    <location>
        <begin position="332"/>
        <end position="350"/>
    </location>
</feature>
<proteinExistence type="predicted"/>
<feature type="transmembrane region" description="Helical" evidence="1">
    <location>
        <begin position="65"/>
        <end position="88"/>
    </location>
</feature>
<gene>
    <name evidence="2" type="ORF">ACFQ4H_11400</name>
</gene>
<feature type="transmembrane region" description="Helical" evidence="1">
    <location>
        <begin position="100"/>
        <end position="120"/>
    </location>
</feature>
<evidence type="ECO:0000313" key="3">
    <source>
        <dbReference type="Proteomes" id="UP001597260"/>
    </source>
</evidence>
<feature type="transmembrane region" description="Helical" evidence="1">
    <location>
        <begin position="160"/>
        <end position="178"/>
    </location>
</feature>
<feature type="transmembrane region" description="Helical" evidence="1">
    <location>
        <begin position="24"/>
        <end position="45"/>
    </location>
</feature>
<keyword evidence="1" id="KW-1133">Transmembrane helix</keyword>
<keyword evidence="3" id="KW-1185">Reference proteome</keyword>
<dbReference type="EMBL" id="JBHTMP010000013">
    <property type="protein sequence ID" value="MFD1321693.1"/>
    <property type="molecule type" value="Genomic_DNA"/>
</dbReference>
<dbReference type="Proteomes" id="UP001597260">
    <property type="component" value="Unassembled WGS sequence"/>
</dbReference>
<sequence>MSAYTLPQSQSPVPARGRWWTNRAGYLAAAWAALSGVLALVWTISGSGYPYGTADPQGTASLLRFLPPDVGALVFAGLTITVAVAALAMSGPQAVRLRGVARVLLVAYCGTVVAFLLVVVPDVQVLTTAGYLPMLIIGAPFGWPPVDYAEVFTWSLGNKVWAMAGGILLARTVLTWLFRTGGACLSCGRSADGPTWTSAESAARWGRWATYLAAAIPLLYAATRFAWLANIPLGVSPEFLREMWDTGLVWAGGGLAAFAVVGAVLTLGLVQRWGERFPRWMIGLSGRRVPIMLAVVPATLVAIAVTAGGLAMYSLPEVWDFEAFSFSVGPALLWPLWGVALGAAALAYHLRRRGGCSRCSRDD</sequence>
<keyword evidence="1" id="KW-0812">Transmembrane</keyword>
<feature type="transmembrane region" description="Helical" evidence="1">
    <location>
        <begin position="291"/>
        <end position="312"/>
    </location>
</feature>
<comment type="caution">
    <text evidence="2">The sequence shown here is derived from an EMBL/GenBank/DDBJ whole genome shotgun (WGS) entry which is preliminary data.</text>
</comment>
<feature type="transmembrane region" description="Helical" evidence="1">
    <location>
        <begin position="247"/>
        <end position="270"/>
    </location>
</feature>
<organism evidence="2 3">
    <name type="scientific">Micromonospora sonneratiae</name>
    <dbReference type="NCBI Taxonomy" id="1184706"/>
    <lineage>
        <taxon>Bacteria</taxon>
        <taxon>Bacillati</taxon>
        <taxon>Actinomycetota</taxon>
        <taxon>Actinomycetes</taxon>
        <taxon>Micromonosporales</taxon>
        <taxon>Micromonosporaceae</taxon>
        <taxon>Micromonospora</taxon>
    </lineage>
</organism>
<evidence type="ECO:0000313" key="2">
    <source>
        <dbReference type="EMBL" id="MFD1321693.1"/>
    </source>
</evidence>
<dbReference type="RefSeq" id="WP_377569917.1">
    <property type="nucleotide sequence ID" value="NZ_JBHTMP010000013.1"/>
</dbReference>
<reference evidence="3" key="1">
    <citation type="journal article" date="2019" name="Int. J. Syst. Evol. Microbiol.">
        <title>The Global Catalogue of Microorganisms (GCM) 10K type strain sequencing project: providing services to taxonomists for standard genome sequencing and annotation.</title>
        <authorList>
            <consortium name="The Broad Institute Genomics Platform"/>
            <consortium name="The Broad Institute Genome Sequencing Center for Infectious Disease"/>
            <person name="Wu L."/>
            <person name="Ma J."/>
        </authorList>
    </citation>
    <scope>NUCLEOTIDE SEQUENCE [LARGE SCALE GENOMIC DNA]</scope>
    <source>
        <strain evidence="3">JCM 31037</strain>
    </source>
</reference>
<accession>A0ABW3YB78</accession>
<feature type="transmembrane region" description="Helical" evidence="1">
    <location>
        <begin position="208"/>
        <end position="227"/>
    </location>
</feature>
<protein>
    <submittedName>
        <fullName evidence="2">Uncharacterized protein</fullName>
    </submittedName>
</protein>
<keyword evidence="1" id="KW-0472">Membrane</keyword>